<sequence>MSQEFKKPSRTSYLEKYPHPLGQFKSSMIIHNIREKIENRFQIPRHQSRWLQKTNISFAHGILLTPNAQTLKIIAFCKSNDPNSDEWDIKGKLRFTLHNWVDDSRSVTLEREDALFKSEFGTAPVTMNTHVTFERLLERGFVKDDKIWIATDFRVQEVSRFYQPMVFNYRSMMKNWVAFQHLNDTVYCSKEIISAHTKGTPKTSFVYKKVYTGSFEQFLDIVHGSPVPVLNVKDLVDVLKDSESFGMRNVIKRLEPFVIYQSNLIEYLGPIAVEYNLRRVMHAWINSRSLLFEKPGLFEKADLEMLEVEKISGEMMKAIVKKVFEADKKKSSF</sequence>
<evidence type="ECO:0008006" key="3">
    <source>
        <dbReference type="Google" id="ProtNLM"/>
    </source>
</evidence>
<proteinExistence type="predicted"/>
<organism evidence="1 2">
    <name type="scientific">Caenorhabditis remanei</name>
    <name type="common">Caenorhabditis vulgaris</name>
    <dbReference type="NCBI Taxonomy" id="31234"/>
    <lineage>
        <taxon>Eukaryota</taxon>
        <taxon>Metazoa</taxon>
        <taxon>Ecdysozoa</taxon>
        <taxon>Nematoda</taxon>
        <taxon>Chromadorea</taxon>
        <taxon>Rhabditida</taxon>
        <taxon>Rhabditina</taxon>
        <taxon>Rhabditomorpha</taxon>
        <taxon>Rhabditoidea</taxon>
        <taxon>Rhabditidae</taxon>
        <taxon>Peloderinae</taxon>
        <taxon>Caenorhabditis</taxon>
    </lineage>
</organism>
<comment type="caution">
    <text evidence="1">The sequence shown here is derived from an EMBL/GenBank/DDBJ whole genome shotgun (WGS) entry which is preliminary data.</text>
</comment>
<dbReference type="EMBL" id="WUAV01000004">
    <property type="protein sequence ID" value="KAF1755664.1"/>
    <property type="molecule type" value="Genomic_DNA"/>
</dbReference>
<dbReference type="SUPFAM" id="SSF49599">
    <property type="entry name" value="TRAF domain-like"/>
    <property type="match status" value="1"/>
</dbReference>
<dbReference type="Proteomes" id="UP000483820">
    <property type="component" value="Chromosome IV"/>
</dbReference>
<accession>A0A6A5GM07</accession>
<evidence type="ECO:0000313" key="1">
    <source>
        <dbReference type="EMBL" id="KAF1755664.1"/>
    </source>
</evidence>
<dbReference type="CTD" id="9816787"/>
<dbReference type="AlphaFoldDB" id="A0A6A5GM07"/>
<reference evidence="1 2" key="1">
    <citation type="submission" date="2019-12" db="EMBL/GenBank/DDBJ databases">
        <title>Chromosome-level assembly of the Caenorhabditis remanei genome.</title>
        <authorList>
            <person name="Teterina A.A."/>
            <person name="Willis J.H."/>
            <person name="Phillips P.C."/>
        </authorList>
    </citation>
    <scope>NUCLEOTIDE SEQUENCE [LARGE SCALE GENOMIC DNA]</scope>
    <source>
        <strain evidence="1 2">PX506</strain>
        <tissue evidence="1">Whole organism</tissue>
    </source>
</reference>
<name>A0A6A5GM07_CAERE</name>
<dbReference type="KEGG" id="crq:GCK72_012114"/>
<evidence type="ECO:0000313" key="2">
    <source>
        <dbReference type="Proteomes" id="UP000483820"/>
    </source>
</evidence>
<protein>
    <recommendedName>
        <fullName evidence="3">BTB domain-containing protein</fullName>
    </recommendedName>
</protein>
<gene>
    <name evidence="1" type="ORF">GCK72_012114</name>
</gene>
<dbReference type="RefSeq" id="XP_003105377.2">
    <property type="nucleotide sequence ID" value="XM_003105329.2"/>
</dbReference>
<dbReference type="GeneID" id="9816787"/>